<dbReference type="Pfam" id="PF03780">
    <property type="entry name" value="Asp23"/>
    <property type="match status" value="1"/>
</dbReference>
<evidence type="ECO:0008006" key="4">
    <source>
        <dbReference type="Google" id="ProtNLM"/>
    </source>
</evidence>
<evidence type="ECO:0000313" key="3">
    <source>
        <dbReference type="Proteomes" id="UP000008907"/>
    </source>
</evidence>
<proteinExistence type="inferred from homology"/>
<gene>
    <name evidence="2" type="ordered locus">MPUT_0224</name>
</gene>
<dbReference type="KEGG" id="mpf:MPUT_0224"/>
<dbReference type="AlphaFoldDB" id="A0A7U3ZSC4"/>
<dbReference type="RefSeq" id="WP_014034971.1">
    <property type="nucleotide sequence ID" value="NC_015946.1"/>
</dbReference>
<evidence type="ECO:0000313" key="2">
    <source>
        <dbReference type="EMBL" id="AEM68615.1"/>
    </source>
</evidence>
<evidence type="ECO:0000256" key="1">
    <source>
        <dbReference type="ARBA" id="ARBA00005721"/>
    </source>
</evidence>
<name>A0A7U3ZSC4_MYCPK</name>
<dbReference type="EMBL" id="CP003021">
    <property type="protein sequence ID" value="AEM68615.1"/>
    <property type="molecule type" value="Genomic_DNA"/>
</dbReference>
<protein>
    <recommendedName>
        <fullName evidence="4">Asp23/Gls24 family envelope stress response protein</fullName>
    </recommendedName>
</protein>
<organism evidence="2 3">
    <name type="scientific">Mycoplasma putrefaciens (strain ATCC 15718 / NCTC 10155 / C30 KS-1 / KS-1)</name>
    <dbReference type="NCBI Taxonomy" id="743965"/>
    <lineage>
        <taxon>Bacteria</taxon>
        <taxon>Bacillati</taxon>
        <taxon>Mycoplasmatota</taxon>
        <taxon>Mollicutes</taxon>
        <taxon>Mycoplasmataceae</taxon>
        <taxon>Mycoplasma</taxon>
    </lineage>
</organism>
<comment type="similarity">
    <text evidence="1">Belongs to the asp23 family.</text>
</comment>
<dbReference type="InterPro" id="IPR005531">
    <property type="entry name" value="Asp23"/>
</dbReference>
<sequence length="105" mass="12076">MNNIDPFIISIIYESVITIPGVVALSNYHSNNPENLKTKEISKAIEFTINHDKIPHFRLHVILLNGVNILDVMREIQIRVKYELEKNLKESNNHIVTVAVDDLML</sequence>
<reference evidence="2 3" key="1">
    <citation type="journal article" date="2011" name="J. Bacteriol.">
        <title>Genome Sequence of Mycoplasma putrefaciens Type Strain KS1.</title>
        <authorList>
            <person name="Calcutt M.J."/>
            <person name="Foecking M.F."/>
        </authorList>
    </citation>
    <scope>NUCLEOTIDE SEQUENCE [LARGE SCALE GENOMIC DNA]</scope>
    <source>
        <strain evidence="3">ATCC 15718 / NCTC 10155 / C30 KS-1 / KS-1</strain>
    </source>
</reference>
<accession>A0A7U3ZSC4</accession>
<dbReference type="Proteomes" id="UP000008907">
    <property type="component" value="Chromosome"/>
</dbReference>